<protein>
    <submittedName>
        <fullName evidence="2">Uncharacterized protein</fullName>
    </submittedName>
</protein>
<gene>
    <name evidence="2" type="ORF">M6D89_10250</name>
</gene>
<dbReference type="RefSeq" id="WP_253967969.1">
    <property type="nucleotide sequence ID" value="NZ_JAMFTH010000002.1"/>
</dbReference>
<comment type="caution">
    <text evidence="2">The sequence shown here is derived from an EMBL/GenBank/DDBJ whole genome shotgun (WGS) entry which is preliminary data.</text>
</comment>
<dbReference type="EMBL" id="JAMFTH010000002">
    <property type="protein sequence ID" value="MCP8899681.1"/>
    <property type="molecule type" value="Genomic_DNA"/>
</dbReference>
<organism evidence="2 3">
    <name type="scientific">Gilvimarinus xylanilyticus</name>
    <dbReference type="NCBI Taxonomy" id="2944139"/>
    <lineage>
        <taxon>Bacteria</taxon>
        <taxon>Pseudomonadati</taxon>
        <taxon>Pseudomonadota</taxon>
        <taxon>Gammaproteobacteria</taxon>
        <taxon>Cellvibrionales</taxon>
        <taxon>Cellvibrionaceae</taxon>
        <taxon>Gilvimarinus</taxon>
    </lineage>
</organism>
<evidence type="ECO:0000256" key="1">
    <source>
        <dbReference type="SAM" id="SignalP"/>
    </source>
</evidence>
<reference evidence="2" key="2">
    <citation type="submission" date="2023-01" db="EMBL/GenBank/DDBJ databases">
        <title>Gilvimarinus xylanilyticus HB14 isolated from Caulerpa lentillifera aquaculture base in Hainan, China.</title>
        <authorList>
            <person name="Zhang Y.-J."/>
        </authorList>
    </citation>
    <scope>NUCLEOTIDE SEQUENCE</scope>
    <source>
        <strain evidence="2">HB14</strain>
    </source>
</reference>
<name>A0A9X2KT95_9GAMM</name>
<feature type="chain" id="PRO_5040841233" evidence="1">
    <location>
        <begin position="20"/>
        <end position="111"/>
    </location>
</feature>
<evidence type="ECO:0000313" key="2">
    <source>
        <dbReference type="EMBL" id="MCP8899681.1"/>
    </source>
</evidence>
<sequence>MKRLLFILLFICVAGCATSKPNFVFDGSTAESTKAGIATVMKRLDRAEKIKFGTALVTIQFSDINTVYEVANNPTMQQFNYALIGRKIDGLTYDQVLELAKQSPNQFKDSD</sequence>
<reference evidence="2" key="1">
    <citation type="submission" date="2022-05" db="EMBL/GenBank/DDBJ databases">
        <authorList>
            <person name="Sun H.-N."/>
        </authorList>
    </citation>
    <scope>NUCLEOTIDE SEQUENCE</scope>
    <source>
        <strain evidence="2">HB14</strain>
    </source>
</reference>
<proteinExistence type="predicted"/>
<accession>A0A9X2KT95</accession>
<keyword evidence="3" id="KW-1185">Reference proteome</keyword>
<feature type="signal peptide" evidence="1">
    <location>
        <begin position="1"/>
        <end position="19"/>
    </location>
</feature>
<evidence type="ECO:0000313" key="3">
    <source>
        <dbReference type="Proteomes" id="UP001139319"/>
    </source>
</evidence>
<dbReference type="Proteomes" id="UP001139319">
    <property type="component" value="Unassembled WGS sequence"/>
</dbReference>
<dbReference type="AlphaFoldDB" id="A0A9X2KT95"/>
<dbReference type="Pfam" id="PF20404">
    <property type="entry name" value="DUF6694"/>
    <property type="match status" value="1"/>
</dbReference>
<dbReference type="InterPro" id="IPR046516">
    <property type="entry name" value="DUF6694"/>
</dbReference>
<keyword evidence="1" id="KW-0732">Signal</keyword>